<gene>
    <name evidence="2" type="ORF">ACFSUL_03150</name>
</gene>
<dbReference type="RefSeq" id="WP_377932626.1">
    <property type="nucleotide sequence ID" value="NZ_JBHUMF010000008.1"/>
</dbReference>
<feature type="transmembrane region" description="Helical" evidence="1">
    <location>
        <begin position="7"/>
        <end position="24"/>
    </location>
</feature>
<evidence type="ECO:0000313" key="2">
    <source>
        <dbReference type="EMBL" id="MFD2679744.1"/>
    </source>
</evidence>
<proteinExistence type="predicted"/>
<evidence type="ECO:0000313" key="3">
    <source>
        <dbReference type="Proteomes" id="UP001597506"/>
    </source>
</evidence>
<dbReference type="InterPro" id="IPR015001">
    <property type="entry name" value="DUF1850"/>
</dbReference>
<dbReference type="Pfam" id="PF08905">
    <property type="entry name" value="DUF1850"/>
    <property type="match status" value="1"/>
</dbReference>
<keyword evidence="1" id="KW-0812">Transmembrane</keyword>
<sequence length="173" mass="19933">MTNKCKVTFLIIIILFFSVILTPFQTCLVVEPRNKEGKFAIISLKQFPTFSIRYTHSIHLSEVEEYYKKTENNHIQQTKLVYEDTAIGMPSNAEGGGDFVIRDDGKYMIENMKRTFPFIDVRVGQVVANHRFILNNNEYPLSKYFKKGTVVRLEIKKVSLWEKWKGVSVSGGG</sequence>
<comment type="caution">
    <text evidence="2">The sequence shown here is derived from an EMBL/GenBank/DDBJ whole genome shotgun (WGS) entry which is preliminary data.</text>
</comment>
<dbReference type="EMBL" id="JBHUMF010000008">
    <property type="protein sequence ID" value="MFD2679744.1"/>
    <property type="molecule type" value="Genomic_DNA"/>
</dbReference>
<accession>A0ABW5RNJ8</accession>
<evidence type="ECO:0000256" key="1">
    <source>
        <dbReference type="SAM" id="Phobius"/>
    </source>
</evidence>
<protein>
    <submittedName>
        <fullName evidence="2">DUF1850 domain-containing protein</fullName>
    </submittedName>
</protein>
<reference evidence="3" key="1">
    <citation type="journal article" date="2019" name="Int. J. Syst. Evol. Microbiol.">
        <title>The Global Catalogue of Microorganisms (GCM) 10K type strain sequencing project: providing services to taxonomists for standard genome sequencing and annotation.</title>
        <authorList>
            <consortium name="The Broad Institute Genomics Platform"/>
            <consortium name="The Broad Institute Genome Sequencing Center for Infectious Disease"/>
            <person name="Wu L."/>
            <person name="Ma J."/>
        </authorList>
    </citation>
    <scope>NUCLEOTIDE SEQUENCE [LARGE SCALE GENOMIC DNA]</scope>
    <source>
        <strain evidence="3">KCTC 3913</strain>
    </source>
</reference>
<keyword evidence="3" id="KW-1185">Reference proteome</keyword>
<organism evidence="2 3">
    <name type="scientific">Bacillus seohaeanensis</name>
    <dbReference type="NCBI Taxonomy" id="284580"/>
    <lineage>
        <taxon>Bacteria</taxon>
        <taxon>Bacillati</taxon>
        <taxon>Bacillota</taxon>
        <taxon>Bacilli</taxon>
        <taxon>Bacillales</taxon>
        <taxon>Bacillaceae</taxon>
        <taxon>Bacillus</taxon>
    </lineage>
</organism>
<name>A0ABW5RNJ8_9BACI</name>
<keyword evidence="1" id="KW-1133">Transmembrane helix</keyword>
<dbReference type="Proteomes" id="UP001597506">
    <property type="component" value="Unassembled WGS sequence"/>
</dbReference>
<keyword evidence="1" id="KW-0472">Membrane</keyword>